<reference evidence="2" key="1">
    <citation type="submission" date="2020-11" db="EMBL/GenBank/DDBJ databases">
        <authorList>
            <consortium name="DOE Joint Genome Institute"/>
            <person name="Ahrendt S."/>
            <person name="Riley R."/>
            <person name="Andreopoulos W."/>
            <person name="LaButti K."/>
            <person name="Pangilinan J."/>
            <person name="Ruiz-duenas F.J."/>
            <person name="Barrasa J.M."/>
            <person name="Sanchez-Garcia M."/>
            <person name="Camarero S."/>
            <person name="Miyauchi S."/>
            <person name="Serrano A."/>
            <person name="Linde D."/>
            <person name="Babiker R."/>
            <person name="Drula E."/>
            <person name="Ayuso-Fernandez I."/>
            <person name="Pacheco R."/>
            <person name="Padilla G."/>
            <person name="Ferreira P."/>
            <person name="Barriuso J."/>
            <person name="Kellner H."/>
            <person name="Castanera R."/>
            <person name="Alfaro M."/>
            <person name="Ramirez L."/>
            <person name="Pisabarro A.G."/>
            <person name="Kuo A."/>
            <person name="Tritt A."/>
            <person name="Lipzen A."/>
            <person name="He G."/>
            <person name="Yan M."/>
            <person name="Ng V."/>
            <person name="Cullen D."/>
            <person name="Martin F."/>
            <person name="Rosso M.-N."/>
            <person name="Henrissat B."/>
            <person name="Hibbett D."/>
            <person name="Martinez A.T."/>
            <person name="Grigoriev I.V."/>
        </authorList>
    </citation>
    <scope>NUCLEOTIDE SEQUENCE</scope>
    <source>
        <strain evidence="2">AH 44721</strain>
    </source>
</reference>
<sequence length="356" mass="40629">DTELIASCDHDSQIVHRYELERNTAHAELKALCHKFVDITNEEEGDRPCQLNHPRICHCLSSSSNEDELSLWAIGSQANDTFVYQAGHKFFLVYSAWIRLEGGLFDVEVDKAYNAAERFENDKNKAQGQLQEVWSLLQTRFERQILQQNWVRRMMLTFMKEIKTERYNMASCIRNHCAAILQVSEVDPLSAEAQKAKFRHRIGWVESAHGGSYSTVDVEILHKDYGGEYSLSSVFLNPVRMGMSILYREDNIARWALSSDDTLQAVGTSTGIHYFEDYEEYLKILETGLRRKKKSTIKIIKEWDSRIFANSDSSLVGKKAKSNADDGGVKRAMDLLEADSEEDEEPVNEAVVNGDV</sequence>
<accession>A0A9P5NWP3</accession>
<keyword evidence="3" id="KW-1185">Reference proteome</keyword>
<dbReference type="EMBL" id="JADNYJ010000005">
    <property type="protein sequence ID" value="KAF8911092.1"/>
    <property type="molecule type" value="Genomic_DNA"/>
</dbReference>
<feature type="region of interest" description="Disordered" evidence="1">
    <location>
        <begin position="337"/>
        <end position="356"/>
    </location>
</feature>
<evidence type="ECO:0000256" key="1">
    <source>
        <dbReference type="SAM" id="MobiDB-lite"/>
    </source>
</evidence>
<name>A0A9P5NWP3_GYMJU</name>
<evidence type="ECO:0000313" key="2">
    <source>
        <dbReference type="EMBL" id="KAF8911092.1"/>
    </source>
</evidence>
<feature type="compositionally biased region" description="Acidic residues" evidence="1">
    <location>
        <begin position="337"/>
        <end position="347"/>
    </location>
</feature>
<proteinExistence type="predicted"/>
<dbReference type="OrthoDB" id="3248009at2759"/>
<dbReference type="AlphaFoldDB" id="A0A9P5NWP3"/>
<dbReference type="Proteomes" id="UP000724874">
    <property type="component" value="Unassembled WGS sequence"/>
</dbReference>
<gene>
    <name evidence="2" type="ORF">CPB84DRAFT_1672272</name>
</gene>
<feature type="non-terminal residue" evidence="2">
    <location>
        <position position="356"/>
    </location>
</feature>
<evidence type="ECO:0000313" key="3">
    <source>
        <dbReference type="Proteomes" id="UP000724874"/>
    </source>
</evidence>
<protein>
    <submittedName>
        <fullName evidence="2">Uncharacterized protein</fullName>
    </submittedName>
</protein>
<comment type="caution">
    <text evidence="2">The sequence shown here is derived from an EMBL/GenBank/DDBJ whole genome shotgun (WGS) entry which is preliminary data.</text>
</comment>
<organism evidence="2 3">
    <name type="scientific">Gymnopilus junonius</name>
    <name type="common">Spectacular rustgill mushroom</name>
    <name type="synonym">Gymnopilus spectabilis subsp. junonius</name>
    <dbReference type="NCBI Taxonomy" id="109634"/>
    <lineage>
        <taxon>Eukaryota</taxon>
        <taxon>Fungi</taxon>
        <taxon>Dikarya</taxon>
        <taxon>Basidiomycota</taxon>
        <taxon>Agaricomycotina</taxon>
        <taxon>Agaricomycetes</taxon>
        <taxon>Agaricomycetidae</taxon>
        <taxon>Agaricales</taxon>
        <taxon>Agaricineae</taxon>
        <taxon>Hymenogastraceae</taxon>
        <taxon>Gymnopilus</taxon>
    </lineage>
</organism>